<organism evidence="11 12">
    <name type="scientific">Cyberlindnera fabianii</name>
    <name type="common">Yeast</name>
    <name type="synonym">Hansenula fabianii</name>
    <dbReference type="NCBI Taxonomy" id="36022"/>
    <lineage>
        <taxon>Eukaryota</taxon>
        <taxon>Fungi</taxon>
        <taxon>Dikarya</taxon>
        <taxon>Ascomycota</taxon>
        <taxon>Saccharomycotina</taxon>
        <taxon>Saccharomycetes</taxon>
        <taxon>Phaffomycetales</taxon>
        <taxon>Phaffomycetaceae</taxon>
        <taxon>Cyberlindnera</taxon>
    </lineage>
</organism>
<keyword evidence="12" id="KW-1185">Reference proteome</keyword>
<dbReference type="PROSITE" id="PS50011">
    <property type="entry name" value="PROTEIN_KINASE_DOM"/>
    <property type="match status" value="1"/>
</dbReference>
<proteinExistence type="predicted"/>
<feature type="compositionally biased region" description="Polar residues" evidence="9">
    <location>
        <begin position="101"/>
        <end position="112"/>
    </location>
</feature>
<dbReference type="VEuPathDB" id="FungiDB:BON22_3814"/>
<comment type="catalytic activity">
    <reaction evidence="7">
        <text>L-threonyl-[protein] + ATP = O-phospho-L-threonyl-[protein] + ADP + H(+)</text>
        <dbReference type="Rhea" id="RHEA:46608"/>
        <dbReference type="Rhea" id="RHEA-COMP:11060"/>
        <dbReference type="Rhea" id="RHEA-COMP:11605"/>
        <dbReference type="ChEBI" id="CHEBI:15378"/>
        <dbReference type="ChEBI" id="CHEBI:30013"/>
        <dbReference type="ChEBI" id="CHEBI:30616"/>
        <dbReference type="ChEBI" id="CHEBI:61977"/>
        <dbReference type="ChEBI" id="CHEBI:456216"/>
        <dbReference type="EC" id="2.7.11.1"/>
    </reaction>
</comment>
<feature type="domain" description="Protein kinase" evidence="10">
    <location>
        <begin position="427"/>
        <end position="789"/>
    </location>
</feature>
<feature type="compositionally biased region" description="Basic and acidic residues" evidence="9">
    <location>
        <begin position="204"/>
        <end position="221"/>
    </location>
</feature>
<evidence type="ECO:0000256" key="8">
    <source>
        <dbReference type="ARBA" id="ARBA00048679"/>
    </source>
</evidence>
<evidence type="ECO:0000256" key="9">
    <source>
        <dbReference type="SAM" id="MobiDB-lite"/>
    </source>
</evidence>
<feature type="compositionally biased region" description="Low complexity" evidence="9">
    <location>
        <begin position="137"/>
        <end position="149"/>
    </location>
</feature>
<feature type="region of interest" description="Disordered" evidence="9">
    <location>
        <begin position="133"/>
        <end position="168"/>
    </location>
</feature>
<evidence type="ECO:0000256" key="6">
    <source>
        <dbReference type="ARBA" id="ARBA00022840"/>
    </source>
</evidence>
<dbReference type="Pfam" id="PF00069">
    <property type="entry name" value="Pkinase"/>
    <property type="match status" value="2"/>
</dbReference>
<evidence type="ECO:0000259" key="10">
    <source>
        <dbReference type="PROSITE" id="PS50011"/>
    </source>
</evidence>
<dbReference type="PANTHER" id="PTHR24343:SF572">
    <property type="entry name" value="FATTY ACYL-COA SYNTHETASE AND RNA PROCESSING-ASSOCIATED KINASE 1-RELATED"/>
    <property type="match status" value="1"/>
</dbReference>
<dbReference type="SMART" id="SM00220">
    <property type="entry name" value="S_TKc"/>
    <property type="match status" value="1"/>
</dbReference>
<keyword evidence="2" id="KW-0723">Serine/threonine-protein kinase</keyword>
<reference evidence="12" key="1">
    <citation type="journal article" date="2017" name="Genome Announc.">
        <title>Genome sequences of Cyberlindnera fabianii 65, Pichia kudriavzevii 129, and Saccharomyces cerevisiae 131 isolated from fermented masau fruits in Zimbabwe.</title>
        <authorList>
            <person name="van Rijswijck I.M.H."/>
            <person name="Derks M.F.L."/>
            <person name="Abee T."/>
            <person name="de Ridder D."/>
            <person name="Smid E.J."/>
        </authorList>
    </citation>
    <scope>NUCLEOTIDE SEQUENCE [LARGE SCALE GENOMIC DNA]</scope>
    <source>
        <strain evidence="12">65</strain>
    </source>
</reference>
<dbReference type="InterPro" id="IPR011009">
    <property type="entry name" value="Kinase-like_dom_sf"/>
</dbReference>
<feature type="region of interest" description="Disordered" evidence="9">
    <location>
        <begin position="189"/>
        <end position="221"/>
    </location>
</feature>
<protein>
    <recommendedName>
        <fullName evidence="1">non-specific serine/threonine protein kinase</fullName>
        <ecNumber evidence="1">2.7.11.1</ecNumber>
    </recommendedName>
</protein>
<dbReference type="EC" id="2.7.11.1" evidence="1"/>
<accession>A0A1V2L3J1</accession>
<evidence type="ECO:0000256" key="1">
    <source>
        <dbReference type="ARBA" id="ARBA00012513"/>
    </source>
</evidence>
<feature type="region of interest" description="Disordered" evidence="9">
    <location>
        <begin position="663"/>
        <end position="682"/>
    </location>
</feature>
<dbReference type="GO" id="GO:0005938">
    <property type="term" value="C:cell cortex"/>
    <property type="evidence" value="ECO:0007669"/>
    <property type="project" value="TreeGrafter"/>
</dbReference>
<evidence type="ECO:0000256" key="2">
    <source>
        <dbReference type="ARBA" id="ARBA00022527"/>
    </source>
</evidence>
<dbReference type="InterPro" id="IPR000719">
    <property type="entry name" value="Prot_kinase_dom"/>
</dbReference>
<keyword evidence="4" id="KW-0547">Nucleotide-binding</keyword>
<dbReference type="PANTHER" id="PTHR24343">
    <property type="entry name" value="SERINE/THREONINE KINASE"/>
    <property type="match status" value="1"/>
</dbReference>
<evidence type="ECO:0000256" key="3">
    <source>
        <dbReference type="ARBA" id="ARBA00022679"/>
    </source>
</evidence>
<dbReference type="GO" id="GO:0005524">
    <property type="term" value="F:ATP binding"/>
    <property type="evidence" value="ECO:0007669"/>
    <property type="project" value="UniProtKB-KW"/>
</dbReference>
<dbReference type="PROSITE" id="PS00108">
    <property type="entry name" value="PROTEIN_KINASE_ST"/>
    <property type="match status" value="1"/>
</dbReference>
<dbReference type="SUPFAM" id="SSF56112">
    <property type="entry name" value="Protein kinase-like (PK-like)"/>
    <property type="match status" value="1"/>
</dbReference>
<dbReference type="Gene3D" id="1.10.510.10">
    <property type="entry name" value="Transferase(Phosphotransferase) domain 1"/>
    <property type="match status" value="2"/>
</dbReference>
<feature type="compositionally biased region" description="Polar residues" evidence="9">
    <location>
        <begin position="53"/>
        <end position="67"/>
    </location>
</feature>
<evidence type="ECO:0000256" key="5">
    <source>
        <dbReference type="ARBA" id="ARBA00022777"/>
    </source>
</evidence>
<evidence type="ECO:0000313" key="11">
    <source>
        <dbReference type="EMBL" id="ONH66462.1"/>
    </source>
</evidence>
<comment type="caution">
    <text evidence="11">The sequence shown here is derived from an EMBL/GenBank/DDBJ whole genome shotgun (WGS) entry which is preliminary data.</text>
</comment>
<dbReference type="Proteomes" id="UP000189513">
    <property type="component" value="Unassembled WGS sequence"/>
</dbReference>
<keyword evidence="6" id="KW-0067">ATP-binding</keyword>
<dbReference type="InterPro" id="IPR008271">
    <property type="entry name" value="Ser/Thr_kinase_AS"/>
</dbReference>
<name>A0A1V2L3J1_CYBFA</name>
<evidence type="ECO:0000256" key="4">
    <source>
        <dbReference type="ARBA" id="ARBA00022741"/>
    </source>
</evidence>
<feature type="compositionally biased region" description="Polar residues" evidence="9">
    <location>
        <begin position="27"/>
        <end position="45"/>
    </location>
</feature>
<sequence>MAGSQAPRRVSLLSTSLAQIREESRSRTGTPQPSQAETSAHTHSQLQDHKQQRTSSVTRPNVPQSRRTQQRHLLNDDLNFEIVPDSTSSPILKRFQEESVSHTSKASPTAQNLRPKPVDEVDRLITLGDELIPSGMTTPVLTPSPKSSTPTPPVFSPSTPIRSDSHAASLRKNHSLLKQQDSAKIIKQQTLDTRVRSKSKLHRALSESETHNFDPIHGRRINNDERHRPIKFDRFNSEGPREHGDPVWSYAGYSTHIADKERREVADRYDLWGGANDEYLPDLDFGATVDRWNSVSLEQLTGANTSLEDSSISLSSSAGVSLGSTPMGPLHAQVSPMNVPLTKKQMDDEERVIMESLPENFNSLKFSERRKIIASLSGKAHPDVLKKVNKEASRSRSKSSFASQFLSSLGSQRSLKSWENGSVIMGYTLGKTIGHGAWGFVRECTGPEPARDTKAMKIIRIKGGGQHIRNIFLREVQIWQQLKHPNILPLVNVTENTDCIFCLTYKATGGSLYDLAAKWGVYNAENLPTPKTKRLQIIKEYMLQIISALDYMHSKGIVHGDVKLENCLIDISSLKKKIWLCDFGMSQQFKVIEQENGDIMLKDRMIKRRPSIPRSLSDKELKGIKSLAKILQDSTKVHDDTKVLVPVPSTAVSDDTDVLSFDASPLQTPHNHHPQPGEPKVPDQHIGSLPYAAPELLEAAPPPLGPTADIWALGVLFYALCVGRLPFSHAYEPRLKAMIQKGDYDLASFIEAVDLNEHFIDTLRGLLTQPNTERATLHNVSVLIKNAKFW</sequence>
<gene>
    <name evidence="11" type="ORF">BON22_3814</name>
</gene>
<evidence type="ECO:0000256" key="7">
    <source>
        <dbReference type="ARBA" id="ARBA00047899"/>
    </source>
</evidence>
<feature type="region of interest" description="Disordered" evidence="9">
    <location>
        <begin position="1"/>
        <end position="116"/>
    </location>
</feature>
<keyword evidence="3" id="KW-0808">Transferase</keyword>
<dbReference type="OMA" id="LANEDHI"/>
<dbReference type="STRING" id="36022.A0A1V2L3J1"/>
<dbReference type="EMBL" id="MPUK01000007">
    <property type="protein sequence ID" value="ONH66462.1"/>
    <property type="molecule type" value="Genomic_DNA"/>
</dbReference>
<evidence type="ECO:0000313" key="12">
    <source>
        <dbReference type="Proteomes" id="UP000189513"/>
    </source>
</evidence>
<keyword evidence="5 11" id="KW-0418">Kinase</keyword>
<dbReference type="GO" id="GO:0004674">
    <property type="term" value="F:protein serine/threonine kinase activity"/>
    <property type="evidence" value="ECO:0007669"/>
    <property type="project" value="UniProtKB-KW"/>
</dbReference>
<dbReference type="AlphaFoldDB" id="A0A1V2L3J1"/>
<comment type="catalytic activity">
    <reaction evidence="8">
        <text>L-seryl-[protein] + ATP = O-phospho-L-seryl-[protein] + ADP + H(+)</text>
        <dbReference type="Rhea" id="RHEA:17989"/>
        <dbReference type="Rhea" id="RHEA-COMP:9863"/>
        <dbReference type="Rhea" id="RHEA-COMP:11604"/>
        <dbReference type="ChEBI" id="CHEBI:15378"/>
        <dbReference type="ChEBI" id="CHEBI:29999"/>
        <dbReference type="ChEBI" id="CHEBI:30616"/>
        <dbReference type="ChEBI" id="CHEBI:83421"/>
        <dbReference type="ChEBI" id="CHEBI:456216"/>
        <dbReference type="EC" id="2.7.11.1"/>
    </reaction>
</comment>